<dbReference type="EMBL" id="JAYKXH010000005">
    <property type="protein sequence ID" value="KAK7168542.1"/>
    <property type="molecule type" value="Genomic_DNA"/>
</dbReference>
<comment type="caution">
    <text evidence="12">The sequence shown here is derived from an EMBL/GenBank/DDBJ whole genome shotgun (WGS) entry which is preliminary data.</text>
</comment>
<dbReference type="Proteomes" id="UP001364617">
    <property type="component" value="Unassembled WGS sequence"/>
</dbReference>
<feature type="domain" description="Ig-like" evidence="11">
    <location>
        <begin position="425"/>
        <end position="545"/>
    </location>
</feature>
<dbReference type="SUPFAM" id="SSF48726">
    <property type="entry name" value="Immunoglobulin"/>
    <property type="match status" value="4"/>
</dbReference>
<feature type="chain" id="PRO_5042825418" description="Ig-like domain-containing protein" evidence="10">
    <location>
        <begin position="25"/>
        <end position="749"/>
    </location>
</feature>
<evidence type="ECO:0000256" key="1">
    <source>
        <dbReference type="ARBA" id="ARBA00004167"/>
    </source>
</evidence>
<dbReference type="InterPro" id="IPR003599">
    <property type="entry name" value="Ig_sub"/>
</dbReference>
<dbReference type="Pfam" id="PF07686">
    <property type="entry name" value="V-set"/>
    <property type="match status" value="1"/>
</dbReference>
<evidence type="ECO:0000256" key="10">
    <source>
        <dbReference type="SAM" id="SignalP"/>
    </source>
</evidence>
<organism evidence="12 13">
    <name type="scientific">Phoxinus phoxinus</name>
    <name type="common">Eurasian minnow</name>
    <dbReference type="NCBI Taxonomy" id="58324"/>
    <lineage>
        <taxon>Eukaryota</taxon>
        <taxon>Metazoa</taxon>
        <taxon>Chordata</taxon>
        <taxon>Craniata</taxon>
        <taxon>Vertebrata</taxon>
        <taxon>Euteleostomi</taxon>
        <taxon>Actinopterygii</taxon>
        <taxon>Neopterygii</taxon>
        <taxon>Teleostei</taxon>
        <taxon>Ostariophysi</taxon>
        <taxon>Cypriniformes</taxon>
        <taxon>Leuciscidae</taxon>
        <taxon>Phoxininae</taxon>
        <taxon>Phoxinus</taxon>
    </lineage>
</organism>
<keyword evidence="6 9" id="KW-0472">Membrane</keyword>
<comment type="subcellular location">
    <subcellularLocation>
        <location evidence="1">Membrane</location>
        <topology evidence="1">Single-pass membrane protein</topology>
    </subcellularLocation>
</comment>
<dbReference type="Gene3D" id="2.60.40.10">
    <property type="entry name" value="Immunoglobulins"/>
    <property type="match status" value="5"/>
</dbReference>
<dbReference type="PANTHER" id="PTHR12207:SF3">
    <property type="entry name" value="PROSTAGLANDIN F2 RECEPTOR NEGATIVE REGULATOR"/>
    <property type="match status" value="1"/>
</dbReference>
<keyword evidence="8" id="KW-0393">Immunoglobulin domain</keyword>
<evidence type="ECO:0000256" key="7">
    <source>
        <dbReference type="ARBA" id="ARBA00023157"/>
    </source>
</evidence>
<keyword evidence="13" id="KW-1185">Reference proteome</keyword>
<dbReference type="AlphaFoldDB" id="A0AAN9DCF6"/>
<dbReference type="InterPro" id="IPR013783">
    <property type="entry name" value="Ig-like_fold"/>
</dbReference>
<dbReference type="FunFam" id="2.60.40.10:FF:000191">
    <property type="entry name" value="Immunoglobulin superfamily member 3"/>
    <property type="match status" value="1"/>
</dbReference>
<feature type="domain" description="Ig-like" evidence="11">
    <location>
        <begin position="560"/>
        <end position="683"/>
    </location>
</feature>
<feature type="domain" description="Ig-like" evidence="11">
    <location>
        <begin position="11"/>
        <end position="132"/>
    </location>
</feature>
<dbReference type="InterPro" id="IPR013106">
    <property type="entry name" value="Ig_V-set"/>
</dbReference>
<keyword evidence="3 10" id="KW-0732">Signal</keyword>
<feature type="domain" description="Ig-like" evidence="11">
    <location>
        <begin position="281"/>
        <end position="412"/>
    </location>
</feature>
<evidence type="ECO:0000256" key="9">
    <source>
        <dbReference type="SAM" id="Phobius"/>
    </source>
</evidence>
<evidence type="ECO:0000256" key="6">
    <source>
        <dbReference type="ARBA" id="ARBA00023136"/>
    </source>
</evidence>
<dbReference type="SMART" id="SM00409">
    <property type="entry name" value="IG"/>
    <property type="match status" value="5"/>
</dbReference>
<keyword evidence="2 9" id="KW-0812">Transmembrane</keyword>
<proteinExistence type="predicted"/>
<dbReference type="InterPro" id="IPR036179">
    <property type="entry name" value="Ig-like_dom_sf"/>
</dbReference>
<dbReference type="PANTHER" id="PTHR12207">
    <property type="entry name" value="V-SET AND TRANSMEMBRANE DOMAIN-CONTAINING PROTEIN"/>
    <property type="match status" value="1"/>
</dbReference>
<reference evidence="12 13" key="1">
    <citation type="submission" date="2024-02" db="EMBL/GenBank/DDBJ databases">
        <title>Chromosome-level genome assembly of the Eurasian Minnow (Phoxinus phoxinus).</title>
        <authorList>
            <person name="Oriowo T.O."/>
            <person name="Martin S."/>
            <person name="Stange M."/>
            <person name="Chrysostomakis Y."/>
            <person name="Brown T."/>
            <person name="Winkler S."/>
            <person name="Kukowka S."/>
            <person name="Myers E.W."/>
            <person name="Bohne A."/>
        </authorList>
    </citation>
    <scope>NUCLEOTIDE SEQUENCE [LARGE SCALE GENOMIC DNA]</scope>
    <source>
        <strain evidence="12">ZFMK-TIS-60720</strain>
        <tissue evidence="12">Whole Organism</tissue>
    </source>
</reference>
<evidence type="ECO:0000313" key="13">
    <source>
        <dbReference type="Proteomes" id="UP001364617"/>
    </source>
</evidence>
<evidence type="ECO:0000259" key="11">
    <source>
        <dbReference type="PROSITE" id="PS50835"/>
    </source>
</evidence>
<feature type="transmembrane region" description="Helical" evidence="9">
    <location>
        <begin position="703"/>
        <end position="729"/>
    </location>
</feature>
<dbReference type="FunFam" id="2.60.40.10:FF:002026">
    <property type="entry name" value="Prostaglandin F2 receptor inhibitor"/>
    <property type="match status" value="1"/>
</dbReference>
<evidence type="ECO:0000256" key="2">
    <source>
        <dbReference type="ARBA" id="ARBA00022692"/>
    </source>
</evidence>
<dbReference type="InterPro" id="IPR051102">
    <property type="entry name" value="IgSF_V-set/TM_domain"/>
</dbReference>
<evidence type="ECO:0000313" key="12">
    <source>
        <dbReference type="EMBL" id="KAK7168542.1"/>
    </source>
</evidence>
<evidence type="ECO:0000256" key="4">
    <source>
        <dbReference type="ARBA" id="ARBA00022737"/>
    </source>
</evidence>
<name>A0AAN9DCF6_9TELE</name>
<feature type="signal peptide" evidence="10">
    <location>
        <begin position="1"/>
        <end position="24"/>
    </location>
</feature>
<feature type="domain" description="Ig-like" evidence="11">
    <location>
        <begin position="152"/>
        <end position="269"/>
    </location>
</feature>
<accession>A0AAN9DCF6</accession>
<dbReference type="GO" id="GO:0016020">
    <property type="term" value="C:membrane"/>
    <property type="evidence" value="ECO:0007669"/>
    <property type="project" value="UniProtKB-SubCell"/>
</dbReference>
<dbReference type="PROSITE" id="PS50835">
    <property type="entry name" value="IG_LIKE"/>
    <property type="match status" value="5"/>
</dbReference>
<keyword evidence="5 9" id="KW-1133">Transmembrane helix</keyword>
<keyword evidence="4" id="KW-0677">Repeat</keyword>
<keyword evidence="7" id="KW-1015">Disulfide bond</keyword>
<protein>
    <recommendedName>
        <fullName evidence="11">Ig-like domain-containing protein</fullName>
    </recommendedName>
</protein>
<dbReference type="InterPro" id="IPR007110">
    <property type="entry name" value="Ig-like_dom"/>
</dbReference>
<evidence type="ECO:0000256" key="5">
    <source>
        <dbReference type="ARBA" id="ARBA00022989"/>
    </source>
</evidence>
<gene>
    <name evidence="12" type="ORF">R3I93_004761</name>
</gene>
<evidence type="ECO:0000256" key="3">
    <source>
        <dbReference type="ARBA" id="ARBA00022729"/>
    </source>
</evidence>
<evidence type="ECO:0000256" key="8">
    <source>
        <dbReference type="ARBA" id="ARBA00023319"/>
    </source>
</evidence>
<dbReference type="SMART" id="SM00406">
    <property type="entry name" value="IGv"/>
    <property type="match status" value="2"/>
</dbReference>
<sequence length="749" mass="82565">MDKGTGRLLRPVILLFALVAVSEGRVVKVPVGPLVHVEGQAVSIRCNVSDYQGPRDQDFDWSMIQANDKSVPLVSTLGDSFTDQTVKDRVNSGDIGYKKLGDDSVELRFKKVRATDSGVYRCSTPSTDSVISGNYQADVELKVIGDSLKVSPAVPKSAVSEGESVELQCNTIRSFTEHTFLSVSWSLRRAGPGPLEDILTFGPDDKIKVGSNYTQRYADGGLLLDLRGGGFYGLVLKRAKPADQAEYVCVAQEWVRQGEEGRRWRKILEKSEEMGKVTVTPTDLQLKLTLTASVNPQSSGDPTELLCQVLDLLHLQDGRLAVTWSYSANTLGDVSQKKITIASLNEEGALIPGSEYRPRLDSGDIAVTRKESNVFVLRLLQTRDTDMGSYSCAVSTWMPVRQAGWEKAKEVQSTPVSVQWTPQTPVLRVAAHRVREASSGGSTFEMTCQVTGQNLRNPGYTVLIRFEETSGGKSRKVLSLSQDSVLQSEEWSEPSRVDSVVLEKTGQLEYRFRLYGVQVTDRGFYYCDVTAWTRDQKQDWVKDVSAESNKIEIAFVHTGPVFNISIHSEAKNVLPGETVQMKCIISILDASPNTGDVSFDVRWFQGSGWAVDNGGVLPLVSMDRWGVVKKSSNDSSLERTGRHTFVLSLHKTQDRDAGEYHCSATPWLLSPATGAWSREKDLTSAPTFLSVQTQLWESLKMPVGYGVFAAVIAGVLSVLLGLAVAHCCFSRNPMHTPRPRNKLMDLEMD</sequence>